<keyword evidence="1 2" id="KW-0812">Transmembrane</keyword>
<protein>
    <submittedName>
        <fullName evidence="2">Probable transmembrane protein</fullName>
    </submittedName>
</protein>
<dbReference type="KEGG" id="pect:BN1012_Phect192"/>
<evidence type="ECO:0000313" key="3">
    <source>
        <dbReference type="Proteomes" id="UP000032160"/>
    </source>
</evidence>
<evidence type="ECO:0000256" key="1">
    <source>
        <dbReference type="SAM" id="Phobius"/>
    </source>
</evidence>
<dbReference type="AlphaFoldDB" id="X5MLH5"/>
<accession>X5MLH5</accession>
<gene>
    <name evidence="2" type="ORF">BN1012_Phect192</name>
</gene>
<name>X5MLH5_9HYPH</name>
<feature type="transmembrane region" description="Helical" evidence="1">
    <location>
        <begin position="71"/>
        <end position="103"/>
    </location>
</feature>
<dbReference type="PATRIC" id="fig|1458461.3.peg.192"/>
<dbReference type="Proteomes" id="UP000032160">
    <property type="component" value="Chromosome I"/>
</dbReference>
<dbReference type="STRING" id="1458461.BN1012_Phect192"/>
<keyword evidence="1" id="KW-0472">Membrane</keyword>
<dbReference type="EMBL" id="HG966617">
    <property type="protein sequence ID" value="CDO58406.1"/>
    <property type="molecule type" value="Genomic_DNA"/>
</dbReference>
<reference evidence="2 3" key="1">
    <citation type="journal article" date="2014" name="Front. Genet.">
        <title>Genome and metabolic network of "Candidatus Phaeomarinobacter ectocarpi" Ec32, a new candidate genus of Alphaproteobacteria frequently associated with brown algae.</title>
        <authorList>
            <person name="Dittami S.M."/>
            <person name="Barbeyron T."/>
            <person name="Boyen C."/>
            <person name="Cambefort J."/>
            <person name="Collet G."/>
            <person name="Delage L."/>
            <person name="Gobet A."/>
            <person name="Groisillier A."/>
            <person name="Leblanc C."/>
            <person name="Michel G."/>
            <person name="Scornet D."/>
            <person name="Siegel A."/>
            <person name="Tapia J.E."/>
            <person name="Tonon T."/>
        </authorList>
    </citation>
    <scope>NUCLEOTIDE SEQUENCE [LARGE SCALE GENOMIC DNA]</scope>
    <source>
        <strain evidence="2 3">Ec32</strain>
    </source>
</reference>
<feature type="transmembrane region" description="Helical" evidence="1">
    <location>
        <begin position="28"/>
        <end position="50"/>
    </location>
</feature>
<dbReference type="OrthoDB" id="5405464at2"/>
<dbReference type="RefSeq" id="WP_043950866.1">
    <property type="nucleotide sequence ID" value="NZ_HG966617.1"/>
</dbReference>
<keyword evidence="3" id="KW-1185">Reference proteome</keyword>
<dbReference type="HOGENOM" id="CLU_129294_2_0_5"/>
<organism evidence="2 3">
    <name type="scientific">Candidatus Phaeomarinibacter ectocarpi</name>
    <dbReference type="NCBI Taxonomy" id="1458461"/>
    <lineage>
        <taxon>Bacteria</taxon>
        <taxon>Pseudomonadati</taxon>
        <taxon>Pseudomonadota</taxon>
        <taxon>Alphaproteobacteria</taxon>
        <taxon>Hyphomicrobiales</taxon>
        <taxon>Parvibaculaceae</taxon>
        <taxon>Candidatus Phaeomarinibacter</taxon>
    </lineage>
</organism>
<proteinExistence type="predicted"/>
<sequence>MTDPNQSAAPVHEEPSSAPDPLMAHITYGLYAVGFLNGLTAIVGVVIAYVRRPDVKGTYLESHFTYLIRTFWMSLLYGIICTLLLIIGIGFILFFALAIWVIYRIVKGWIRLADAKPVDDPTSWI</sequence>
<evidence type="ECO:0000313" key="2">
    <source>
        <dbReference type="EMBL" id="CDO58406.1"/>
    </source>
</evidence>
<keyword evidence="1" id="KW-1133">Transmembrane helix</keyword>